<name>A0A857DNE3_9FIRM</name>
<evidence type="ECO:0000256" key="3">
    <source>
        <dbReference type="ARBA" id="ARBA00023082"/>
    </source>
</evidence>
<proteinExistence type="inferred from homology"/>
<dbReference type="PANTHER" id="PTHR43133:SF60">
    <property type="entry name" value="RNA POLYMERASE SIGMA FACTOR SIGV"/>
    <property type="match status" value="1"/>
</dbReference>
<keyword evidence="3" id="KW-0731">Sigma factor</keyword>
<evidence type="ECO:0000256" key="1">
    <source>
        <dbReference type="ARBA" id="ARBA00010641"/>
    </source>
</evidence>
<dbReference type="Pfam" id="PF08281">
    <property type="entry name" value="Sigma70_r4_2"/>
    <property type="match status" value="1"/>
</dbReference>
<dbReference type="GO" id="GO:0016987">
    <property type="term" value="F:sigma factor activity"/>
    <property type="evidence" value="ECO:0007669"/>
    <property type="project" value="UniProtKB-KW"/>
</dbReference>
<dbReference type="InterPro" id="IPR013325">
    <property type="entry name" value="RNA_pol_sigma_r2"/>
</dbReference>
<dbReference type="InterPro" id="IPR013249">
    <property type="entry name" value="RNA_pol_sigma70_r4_t2"/>
</dbReference>
<evidence type="ECO:0000259" key="6">
    <source>
        <dbReference type="Pfam" id="PF08281"/>
    </source>
</evidence>
<organism evidence="7 8">
    <name type="scientific">Dehalobacter restrictus</name>
    <dbReference type="NCBI Taxonomy" id="55583"/>
    <lineage>
        <taxon>Bacteria</taxon>
        <taxon>Bacillati</taxon>
        <taxon>Bacillota</taxon>
        <taxon>Clostridia</taxon>
        <taxon>Eubacteriales</taxon>
        <taxon>Desulfitobacteriaceae</taxon>
        <taxon>Dehalobacter</taxon>
    </lineage>
</organism>
<dbReference type="GO" id="GO:0006352">
    <property type="term" value="P:DNA-templated transcription initiation"/>
    <property type="evidence" value="ECO:0007669"/>
    <property type="project" value="InterPro"/>
</dbReference>
<gene>
    <name evidence="7" type="ORF">GQ588_02375</name>
</gene>
<accession>A0A857DNE3</accession>
<evidence type="ECO:0000259" key="5">
    <source>
        <dbReference type="Pfam" id="PF04542"/>
    </source>
</evidence>
<dbReference type="Gene3D" id="1.10.1740.10">
    <property type="match status" value="1"/>
</dbReference>
<reference evidence="7 8" key="1">
    <citation type="submission" date="2019-12" db="EMBL/GenBank/DDBJ databases">
        <title>Sequence classification of anaerobic respiratory reductive dehalogenases: First we see many, then we see few.</title>
        <authorList>
            <person name="Molenda O."/>
            <person name="Puentes Jacome L.A."/>
            <person name="Cao X."/>
            <person name="Nesbo C.L."/>
            <person name="Tang S."/>
            <person name="Morson N."/>
            <person name="Patron J."/>
            <person name="Lomheim L."/>
            <person name="Wishart D.S."/>
            <person name="Edwards E.A."/>
        </authorList>
    </citation>
    <scope>NUCLEOTIDE SEQUENCE [LARGE SCALE GENOMIC DNA]</scope>
    <source>
        <strain evidence="7 8">12DCA</strain>
    </source>
</reference>
<keyword evidence="4" id="KW-0804">Transcription</keyword>
<dbReference type="SUPFAM" id="SSF88946">
    <property type="entry name" value="Sigma2 domain of RNA polymerase sigma factors"/>
    <property type="match status" value="1"/>
</dbReference>
<feature type="domain" description="RNA polymerase sigma factor 70 region 4 type 2" evidence="6">
    <location>
        <begin position="107"/>
        <end position="159"/>
    </location>
</feature>
<dbReference type="InterPro" id="IPR014284">
    <property type="entry name" value="RNA_pol_sigma-70_dom"/>
</dbReference>
<dbReference type="EMBL" id="CP046996">
    <property type="protein sequence ID" value="QHA01849.1"/>
    <property type="molecule type" value="Genomic_DNA"/>
</dbReference>
<dbReference type="AlphaFoldDB" id="A0A857DNE3"/>
<evidence type="ECO:0000313" key="8">
    <source>
        <dbReference type="Proteomes" id="UP000430508"/>
    </source>
</evidence>
<dbReference type="NCBIfam" id="TIGR02937">
    <property type="entry name" value="sigma70-ECF"/>
    <property type="match status" value="1"/>
</dbReference>
<dbReference type="Gene3D" id="1.10.10.10">
    <property type="entry name" value="Winged helix-like DNA-binding domain superfamily/Winged helix DNA-binding domain"/>
    <property type="match status" value="1"/>
</dbReference>
<dbReference type="SUPFAM" id="SSF88659">
    <property type="entry name" value="Sigma3 and sigma4 domains of RNA polymerase sigma factors"/>
    <property type="match status" value="1"/>
</dbReference>
<dbReference type="CDD" id="cd06171">
    <property type="entry name" value="Sigma70_r4"/>
    <property type="match status" value="1"/>
</dbReference>
<sequence length="172" mass="20690">MITGEKDKEKFELIYEKYRKLMFYVANQILNDPYMAEDAVHHTFIKIIENLDKIEDVHSHKTKSYIVTMVKNRAINLYNQRQRHTMIPLEEINYNLADDITSHEELDYLTKAIIQLPVIYQEVLKLKYVQEYSNTEIAQMLDISEVTIRKRLERTKRKLQEILEKEDHTDEL</sequence>
<dbReference type="Proteomes" id="UP000430508">
    <property type="component" value="Chromosome"/>
</dbReference>
<dbReference type="PANTHER" id="PTHR43133">
    <property type="entry name" value="RNA POLYMERASE ECF-TYPE SIGMA FACTO"/>
    <property type="match status" value="1"/>
</dbReference>
<feature type="domain" description="RNA polymerase sigma-70 region 2" evidence="5">
    <location>
        <begin position="14"/>
        <end position="83"/>
    </location>
</feature>
<evidence type="ECO:0000313" key="7">
    <source>
        <dbReference type="EMBL" id="QHA01849.1"/>
    </source>
</evidence>
<protein>
    <submittedName>
        <fullName evidence="7">Sigma-70 family RNA polymerase sigma factor</fullName>
    </submittedName>
</protein>
<evidence type="ECO:0000256" key="4">
    <source>
        <dbReference type="ARBA" id="ARBA00023163"/>
    </source>
</evidence>
<dbReference type="InterPro" id="IPR013324">
    <property type="entry name" value="RNA_pol_sigma_r3/r4-like"/>
</dbReference>
<dbReference type="Pfam" id="PF04542">
    <property type="entry name" value="Sigma70_r2"/>
    <property type="match status" value="1"/>
</dbReference>
<comment type="similarity">
    <text evidence="1">Belongs to the sigma-70 factor family. ECF subfamily.</text>
</comment>
<dbReference type="InterPro" id="IPR039425">
    <property type="entry name" value="RNA_pol_sigma-70-like"/>
</dbReference>
<dbReference type="InterPro" id="IPR036388">
    <property type="entry name" value="WH-like_DNA-bd_sf"/>
</dbReference>
<evidence type="ECO:0000256" key="2">
    <source>
        <dbReference type="ARBA" id="ARBA00023015"/>
    </source>
</evidence>
<dbReference type="GO" id="GO:0003677">
    <property type="term" value="F:DNA binding"/>
    <property type="evidence" value="ECO:0007669"/>
    <property type="project" value="InterPro"/>
</dbReference>
<dbReference type="InterPro" id="IPR007627">
    <property type="entry name" value="RNA_pol_sigma70_r2"/>
</dbReference>
<keyword evidence="2" id="KW-0805">Transcription regulation</keyword>